<proteinExistence type="predicted"/>
<dbReference type="AlphaFoldDB" id="A0A182S2S7"/>
<protein>
    <submittedName>
        <fullName evidence="1">Uncharacterized protein</fullName>
    </submittedName>
</protein>
<evidence type="ECO:0000313" key="1">
    <source>
        <dbReference type="EnsemblMetazoa" id="AFUN014745-PA"/>
    </source>
</evidence>
<organism evidence="1">
    <name type="scientific">Anopheles funestus</name>
    <name type="common">African malaria mosquito</name>
    <dbReference type="NCBI Taxonomy" id="62324"/>
    <lineage>
        <taxon>Eukaryota</taxon>
        <taxon>Metazoa</taxon>
        <taxon>Ecdysozoa</taxon>
        <taxon>Arthropoda</taxon>
        <taxon>Hexapoda</taxon>
        <taxon>Insecta</taxon>
        <taxon>Pterygota</taxon>
        <taxon>Neoptera</taxon>
        <taxon>Endopterygota</taxon>
        <taxon>Diptera</taxon>
        <taxon>Nematocera</taxon>
        <taxon>Culicoidea</taxon>
        <taxon>Culicidae</taxon>
        <taxon>Anophelinae</taxon>
        <taxon>Anopheles</taxon>
    </lineage>
</organism>
<dbReference type="EnsemblMetazoa" id="AFUN014745-RA">
    <property type="protein sequence ID" value="AFUN014745-PA"/>
    <property type="gene ID" value="AFUN014745"/>
</dbReference>
<reference evidence="1" key="1">
    <citation type="submission" date="2020-05" db="UniProtKB">
        <authorList>
            <consortium name="EnsemblMetazoa"/>
        </authorList>
    </citation>
    <scope>IDENTIFICATION</scope>
    <source>
        <strain evidence="1">FUMOZ</strain>
    </source>
</reference>
<sequence>MADFDLPRMQSLAPEQDQLPIAYSHRPMVNQHQLSLCKLTKPLLATISSVSHHICTGKQRI</sequence>
<accession>A0A182S2S7</accession>
<dbReference type="VEuPathDB" id="VectorBase:AFUN014745"/>
<name>A0A182S2S7_ANOFN</name>